<sequence>MEVSFLLYSGVEPIDLAAIGVISMARRIIPEVSYQTLSVREGPVTLANGLNVCPDRPVADVGQLDVLLVPGGPGWRTAAADPEILSFIRRMHGACTLASACTGAMILAAAGVLDGRRATTKVQVVPPEQAPLHELSAVYPTVVAEHALLVDDGDLITGGGVTLCIDLVLYLLARRYGEPAAAEVARIMEYTAAHAANRSRLPVVSTQGGTRRRTSDPVPLR</sequence>
<dbReference type="RefSeq" id="WP_094840063.1">
    <property type="nucleotide sequence ID" value="NZ_NEVS01000001.1"/>
</dbReference>
<accession>A0A261V126</accession>
<evidence type="ECO:0000313" key="3">
    <source>
        <dbReference type="EMBL" id="OZI66863.1"/>
    </source>
</evidence>
<evidence type="ECO:0000256" key="1">
    <source>
        <dbReference type="SAM" id="MobiDB-lite"/>
    </source>
</evidence>
<reference evidence="4" key="1">
    <citation type="submission" date="2017-05" db="EMBL/GenBank/DDBJ databases">
        <title>Complete and WGS of Bordetella genogroups.</title>
        <authorList>
            <person name="Spilker T."/>
            <person name="Lipuma J."/>
        </authorList>
    </citation>
    <scope>NUCLEOTIDE SEQUENCE [LARGE SCALE GENOMIC DNA]</scope>
    <source>
        <strain evidence="4">AU8856</strain>
    </source>
</reference>
<evidence type="ECO:0000313" key="4">
    <source>
        <dbReference type="Proteomes" id="UP000215767"/>
    </source>
</evidence>
<name>A0A261V126_9BORD</name>
<dbReference type="Gene3D" id="3.40.50.880">
    <property type="match status" value="1"/>
</dbReference>
<feature type="region of interest" description="Disordered" evidence="1">
    <location>
        <begin position="201"/>
        <end position="221"/>
    </location>
</feature>
<dbReference type="Pfam" id="PF01965">
    <property type="entry name" value="DJ-1_PfpI"/>
    <property type="match status" value="1"/>
</dbReference>
<dbReference type="InterPro" id="IPR002818">
    <property type="entry name" value="DJ-1/PfpI"/>
</dbReference>
<dbReference type="GO" id="GO:0006355">
    <property type="term" value="P:regulation of DNA-templated transcription"/>
    <property type="evidence" value="ECO:0007669"/>
    <property type="project" value="TreeGrafter"/>
</dbReference>
<dbReference type="PANTHER" id="PTHR43130:SF3">
    <property type="entry name" value="HTH-TYPE TRANSCRIPTIONAL REGULATOR RV1931C"/>
    <property type="match status" value="1"/>
</dbReference>
<dbReference type="CDD" id="cd03139">
    <property type="entry name" value="GATase1_PfpI_2"/>
    <property type="match status" value="1"/>
</dbReference>
<keyword evidence="4" id="KW-1185">Reference proteome</keyword>
<organism evidence="3 4">
    <name type="scientific">Bordetella genomosp. 11</name>
    <dbReference type="NCBI Taxonomy" id="1416808"/>
    <lineage>
        <taxon>Bacteria</taxon>
        <taxon>Pseudomonadati</taxon>
        <taxon>Pseudomonadota</taxon>
        <taxon>Betaproteobacteria</taxon>
        <taxon>Burkholderiales</taxon>
        <taxon>Alcaligenaceae</taxon>
        <taxon>Bordetella</taxon>
    </lineage>
</organism>
<dbReference type="AlphaFoldDB" id="A0A261V126"/>
<dbReference type="InterPro" id="IPR052158">
    <property type="entry name" value="INH-QAR"/>
</dbReference>
<evidence type="ECO:0000259" key="2">
    <source>
        <dbReference type="Pfam" id="PF01965"/>
    </source>
</evidence>
<dbReference type="OrthoDB" id="9803764at2"/>
<comment type="caution">
    <text evidence="3">The sequence shown here is derived from an EMBL/GenBank/DDBJ whole genome shotgun (WGS) entry which is preliminary data.</text>
</comment>
<protein>
    <recommendedName>
        <fullName evidence="2">DJ-1/PfpI domain-containing protein</fullName>
    </recommendedName>
</protein>
<dbReference type="PANTHER" id="PTHR43130">
    <property type="entry name" value="ARAC-FAMILY TRANSCRIPTIONAL REGULATOR"/>
    <property type="match status" value="1"/>
</dbReference>
<dbReference type="SUPFAM" id="SSF52317">
    <property type="entry name" value="Class I glutamine amidotransferase-like"/>
    <property type="match status" value="1"/>
</dbReference>
<proteinExistence type="predicted"/>
<gene>
    <name evidence="3" type="ORF">CAL28_03850</name>
</gene>
<dbReference type="Proteomes" id="UP000215767">
    <property type="component" value="Unassembled WGS sequence"/>
</dbReference>
<feature type="domain" description="DJ-1/PfpI" evidence="2">
    <location>
        <begin position="3"/>
        <end position="172"/>
    </location>
</feature>
<dbReference type="InterPro" id="IPR029062">
    <property type="entry name" value="Class_I_gatase-like"/>
</dbReference>
<dbReference type="EMBL" id="NEVS01000001">
    <property type="protein sequence ID" value="OZI66863.1"/>
    <property type="molecule type" value="Genomic_DNA"/>
</dbReference>